<gene>
    <name evidence="2" type="ORF">GD597_00485</name>
</gene>
<dbReference type="InterPro" id="IPR046867">
    <property type="entry name" value="AldOxase/xan_DH_MoCoBD2"/>
</dbReference>
<keyword evidence="3" id="KW-1185">Reference proteome</keyword>
<dbReference type="PIRSF" id="PIRSF036389">
    <property type="entry name" value="IOR_B"/>
    <property type="match status" value="1"/>
</dbReference>
<dbReference type="Gene3D" id="3.90.1170.50">
    <property type="entry name" value="Aldehyde oxidase/xanthine dehydrogenase, a/b hammerhead"/>
    <property type="match status" value="1"/>
</dbReference>
<dbReference type="Gene3D" id="3.30.365.10">
    <property type="entry name" value="Aldehyde oxidase/xanthine dehydrogenase, molybdopterin binding domain"/>
    <property type="match status" value="4"/>
</dbReference>
<organism evidence="2 3">
    <name type="scientific">Limnovirga soli</name>
    <dbReference type="NCBI Taxonomy" id="2656915"/>
    <lineage>
        <taxon>Bacteria</taxon>
        <taxon>Pseudomonadati</taxon>
        <taxon>Bacteroidota</taxon>
        <taxon>Chitinophagia</taxon>
        <taxon>Chitinophagales</taxon>
        <taxon>Chitinophagaceae</taxon>
        <taxon>Limnovirga</taxon>
    </lineage>
</organism>
<dbReference type="AlphaFoldDB" id="A0A8J8JPS1"/>
<feature type="domain" description="Aldehyde oxidase/xanthine dehydrogenase a/b hammerhead" evidence="1">
    <location>
        <begin position="203"/>
        <end position="290"/>
    </location>
</feature>
<dbReference type="InterPro" id="IPR052516">
    <property type="entry name" value="N-heterocyclic_Hydroxylase"/>
</dbReference>
<dbReference type="Pfam" id="PF20256">
    <property type="entry name" value="MoCoBD_2"/>
    <property type="match status" value="2"/>
</dbReference>
<comment type="caution">
    <text evidence="2">The sequence shown here is derived from an EMBL/GenBank/DDBJ whole genome shotgun (WGS) entry which is preliminary data.</text>
</comment>
<dbReference type="InterPro" id="IPR037165">
    <property type="entry name" value="AldOxase/xan_DH_Mopterin-bd_sf"/>
</dbReference>
<dbReference type="PANTHER" id="PTHR47495:SF3">
    <property type="entry name" value="BLR6219 PROTEIN"/>
    <property type="match status" value="1"/>
</dbReference>
<dbReference type="SUPFAM" id="SSF56003">
    <property type="entry name" value="Molybdenum cofactor-binding domain"/>
    <property type="match status" value="2"/>
</dbReference>
<protein>
    <submittedName>
        <fullName evidence="2">Molybdopterin-dependent oxidoreductase</fullName>
    </submittedName>
</protein>
<dbReference type="InterPro" id="IPR008274">
    <property type="entry name" value="AldOxase/xan_DH_MoCoBD1"/>
</dbReference>
<dbReference type="EMBL" id="WHPF01000001">
    <property type="protein sequence ID" value="NNV53912.1"/>
    <property type="molecule type" value="Genomic_DNA"/>
</dbReference>
<dbReference type="GO" id="GO:0016491">
    <property type="term" value="F:oxidoreductase activity"/>
    <property type="evidence" value="ECO:0007669"/>
    <property type="project" value="InterPro"/>
</dbReference>
<reference evidence="2" key="1">
    <citation type="submission" date="2019-10" db="EMBL/GenBank/DDBJ databases">
        <title>Draft genome sequence of Panacibacter sp. KCS-6.</title>
        <authorList>
            <person name="Yim K.J."/>
        </authorList>
    </citation>
    <scope>NUCLEOTIDE SEQUENCE</scope>
    <source>
        <strain evidence="2">KCS-6</strain>
    </source>
</reference>
<sequence>MKTRFDRRNFIKISSAAGGSLILGMLLPTACKEPEAVATCSFQPHPILKIDNTGKITVYVARQEIGQGVNTSIPMIVAEELDADWKNIAVEIAAYGTMQPGDHDTGGSQSVLLDYEKLRKAGATAKAMLVNAAAAKWKTTATACATEASMVTNSNSKETIAYSELVCDAAKLAVPKDVTLKSPKNYTLIGKATKKSNIKDILTGKAIYGIDVKVPGMVYAVIERCPVLKGKLVKFDDSACKQVGGFIQCVTVASSAAPMHLHAGVAVIANNIWSALQARKVLKVEWDEGTENTDSTEALFTRFAAKSTGKPTYEVFKKGNAPAAQKAATNKIDVTYTAPFLAHGTMEPMNFIAAVTKDSCELWGGLQLPDWATNTIAEDLGIKKEKVKTNLTLMGGGFGRRLHFDYALEAARIAKQIDKPVKLIWDRTDDIRNDTYRPANLHRMQAAWDADGKLQAWQHHHVATSIAIMTDGPEAKNVPEMLGGASSDLWYDVPNVHTGYSHVDFNLQRGWVRAVEICVNTLPVECLIDEIATAQQKEPLAFRLSLLENRPAYETEITKFRQDPNRIANVLKLAAEKIGWSEPRKPNHFMGIAGHHFTFAKAYGAHAIEIELIAPKKFRIVRIVAAVDCGIVINPDGLKNQMEGGTVFALSQALMSEINVENNRVVEDSFFNYKIMHFNEMPPLEIHYVESQEDPGGIGEVGLPTVAPALCNALAAAGSRPRTLPIKKEGFEWV</sequence>
<name>A0A8J8JPS1_9BACT</name>
<evidence type="ECO:0000313" key="3">
    <source>
        <dbReference type="Proteomes" id="UP000598971"/>
    </source>
</evidence>
<dbReference type="InterPro" id="IPR006311">
    <property type="entry name" value="TAT_signal"/>
</dbReference>
<proteinExistence type="predicted"/>
<dbReference type="RefSeq" id="WP_171605827.1">
    <property type="nucleotide sequence ID" value="NZ_WHPF01000001.1"/>
</dbReference>
<evidence type="ECO:0000313" key="2">
    <source>
        <dbReference type="EMBL" id="NNV53912.1"/>
    </source>
</evidence>
<dbReference type="InterPro" id="IPR012368">
    <property type="entry name" value="OxRdtase_Mopterin-bd_su_IorB"/>
</dbReference>
<dbReference type="Proteomes" id="UP000598971">
    <property type="component" value="Unassembled WGS sequence"/>
</dbReference>
<evidence type="ECO:0000259" key="1">
    <source>
        <dbReference type="SMART" id="SM01008"/>
    </source>
</evidence>
<dbReference type="SMART" id="SM01008">
    <property type="entry name" value="Ald_Xan_dh_C"/>
    <property type="match status" value="1"/>
</dbReference>
<dbReference type="InterPro" id="IPR000674">
    <property type="entry name" value="Ald_Oxase/Xan_DH_a/b"/>
</dbReference>
<dbReference type="Pfam" id="PF02738">
    <property type="entry name" value="MoCoBD_1"/>
    <property type="match status" value="1"/>
</dbReference>
<dbReference type="PROSITE" id="PS51318">
    <property type="entry name" value="TAT"/>
    <property type="match status" value="1"/>
</dbReference>
<accession>A0A8J8JPS1</accession>
<dbReference type="PANTHER" id="PTHR47495">
    <property type="entry name" value="ALDEHYDE DEHYDROGENASE"/>
    <property type="match status" value="1"/>
</dbReference>